<dbReference type="Proteomes" id="UP001151760">
    <property type="component" value="Unassembled WGS sequence"/>
</dbReference>
<keyword evidence="1" id="KW-0812">Transmembrane</keyword>
<proteinExistence type="predicted"/>
<gene>
    <name evidence="2" type="ORF">Tco_1079297</name>
</gene>
<reference evidence="2" key="1">
    <citation type="journal article" date="2022" name="Int. J. Mol. Sci.">
        <title>Draft Genome of Tanacetum Coccineum: Genomic Comparison of Closely Related Tanacetum-Family Plants.</title>
        <authorList>
            <person name="Yamashiro T."/>
            <person name="Shiraishi A."/>
            <person name="Nakayama K."/>
            <person name="Satake H."/>
        </authorList>
    </citation>
    <scope>NUCLEOTIDE SEQUENCE</scope>
</reference>
<keyword evidence="3" id="KW-1185">Reference proteome</keyword>
<evidence type="ECO:0000313" key="2">
    <source>
        <dbReference type="EMBL" id="GJT90452.1"/>
    </source>
</evidence>
<organism evidence="2 3">
    <name type="scientific">Tanacetum coccineum</name>
    <dbReference type="NCBI Taxonomy" id="301880"/>
    <lineage>
        <taxon>Eukaryota</taxon>
        <taxon>Viridiplantae</taxon>
        <taxon>Streptophyta</taxon>
        <taxon>Embryophyta</taxon>
        <taxon>Tracheophyta</taxon>
        <taxon>Spermatophyta</taxon>
        <taxon>Magnoliopsida</taxon>
        <taxon>eudicotyledons</taxon>
        <taxon>Gunneridae</taxon>
        <taxon>Pentapetalae</taxon>
        <taxon>asterids</taxon>
        <taxon>campanulids</taxon>
        <taxon>Asterales</taxon>
        <taxon>Asteraceae</taxon>
        <taxon>Asteroideae</taxon>
        <taxon>Anthemideae</taxon>
        <taxon>Anthemidinae</taxon>
        <taxon>Tanacetum</taxon>
    </lineage>
</organism>
<feature type="transmembrane region" description="Helical" evidence="1">
    <location>
        <begin position="12"/>
        <end position="31"/>
    </location>
</feature>
<protein>
    <submittedName>
        <fullName evidence="2">Uncharacterized protein</fullName>
    </submittedName>
</protein>
<keyword evidence="1" id="KW-1133">Transmembrane helix</keyword>
<accession>A0ABQ5HRG5</accession>
<name>A0ABQ5HRG5_9ASTR</name>
<keyword evidence="1" id="KW-0472">Membrane</keyword>
<evidence type="ECO:0000313" key="3">
    <source>
        <dbReference type="Proteomes" id="UP001151760"/>
    </source>
</evidence>
<reference evidence="2" key="2">
    <citation type="submission" date="2022-01" db="EMBL/GenBank/DDBJ databases">
        <authorList>
            <person name="Yamashiro T."/>
            <person name="Shiraishi A."/>
            <person name="Satake H."/>
            <person name="Nakayama K."/>
        </authorList>
    </citation>
    <scope>NUCLEOTIDE SEQUENCE</scope>
</reference>
<dbReference type="EMBL" id="BQNB010019921">
    <property type="protein sequence ID" value="GJT90452.1"/>
    <property type="molecule type" value="Genomic_DNA"/>
</dbReference>
<sequence length="211" mass="22025">MGVSRWEGKGGWGQGWGGVGVWMVGVVVGWWRGEMERWGGGGWGVGHWVAWGVWGIGTEVDSLGISGWVVKRGGGGWERRGLWRGHAVCIGGSSKEGWREGRGGWDGRVEGWMVGGQGLWEWVELGVLFGGECELVVRVGEAERGGGRELWIGGVGSGSGGIGGSWVGGGVDGAEGGDGLWRRGGREGAVKGDRGLSMVERCGGAGCSWEA</sequence>
<comment type="caution">
    <text evidence="2">The sequence shown here is derived from an EMBL/GenBank/DDBJ whole genome shotgun (WGS) entry which is preliminary data.</text>
</comment>
<evidence type="ECO:0000256" key="1">
    <source>
        <dbReference type="SAM" id="Phobius"/>
    </source>
</evidence>